<reference evidence="2" key="2">
    <citation type="submission" date="2021-04" db="EMBL/GenBank/DDBJ databases">
        <authorList>
            <person name="Podell S."/>
        </authorList>
    </citation>
    <scope>NUCLEOTIDE SEQUENCE</scope>
    <source>
        <strain evidence="2">Hildebrandi</strain>
    </source>
</reference>
<dbReference type="Proteomes" id="UP000693970">
    <property type="component" value="Unassembled WGS sequence"/>
</dbReference>
<organism evidence="2 3">
    <name type="scientific">Nitzschia inconspicua</name>
    <dbReference type="NCBI Taxonomy" id="303405"/>
    <lineage>
        <taxon>Eukaryota</taxon>
        <taxon>Sar</taxon>
        <taxon>Stramenopiles</taxon>
        <taxon>Ochrophyta</taxon>
        <taxon>Bacillariophyta</taxon>
        <taxon>Bacillariophyceae</taxon>
        <taxon>Bacillariophycidae</taxon>
        <taxon>Bacillariales</taxon>
        <taxon>Bacillariaceae</taxon>
        <taxon>Nitzschia</taxon>
    </lineage>
</organism>
<gene>
    <name evidence="2" type="ORF">IV203_003637</name>
</gene>
<dbReference type="AlphaFoldDB" id="A0A9K3PPF2"/>
<keyword evidence="3" id="KW-1185">Reference proteome</keyword>
<dbReference type="EMBL" id="JAGRRH010000016">
    <property type="protein sequence ID" value="KAG7354281.1"/>
    <property type="molecule type" value="Genomic_DNA"/>
</dbReference>
<keyword evidence="1" id="KW-0732">Signal</keyword>
<proteinExistence type="predicted"/>
<feature type="chain" id="PRO_5039937647" evidence="1">
    <location>
        <begin position="23"/>
        <end position="222"/>
    </location>
</feature>
<comment type="caution">
    <text evidence="2">The sequence shown here is derived from an EMBL/GenBank/DDBJ whole genome shotgun (WGS) entry which is preliminary data.</text>
</comment>
<evidence type="ECO:0000313" key="3">
    <source>
        <dbReference type="Proteomes" id="UP000693970"/>
    </source>
</evidence>
<feature type="signal peptide" evidence="1">
    <location>
        <begin position="1"/>
        <end position="22"/>
    </location>
</feature>
<reference evidence="2" key="1">
    <citation type="journal article" date="2021" name="Sci. Rep.">
        <title>Diploid genomic architecture of Nitzschia inconspicua, an elite biomass production diatom.</title>
        <authorList>
            <person name="Oliver A."/>
            <person name="Podell S."/>
            <person name="Pinowska A."/>
            <person name="Traller J.C."/>
            <person name="Smith S.R."/>
            <person name="McClure R."/>
            <person name="Beliaev A."/>
            <person name="Bohutskyi P."/>
            <person name="Hill E.A."/>
            <person name="Rabines A."/>
            <person name="Zheng H."/>
            <person name="Allen L.Z."/>
            <person name="Kuo A."/>
            <person name="Grigoriev I.V."/>
            <person name="Allen A.E."/>
            <person name="Hazlebeck D."/>
            <person name="Allen E.E."/>
        </authorList>
    </citation>
    <scope>NUCLEOTIDE SEQUENCE</scope>
    <source>
        <strain evidence="2">Hildebrandi</strain>
    </source>
</reference>
<accession>A0A9K3PPF2</accession>
<name>A0A9K3PPF2_9STRA</name>
<evidence type="ECO:0000256" key="1">
    <source>
        <dbReference type="SAM" id="SignalP"/>
    </source>
</evidence>
<evidence type="ECO:0000313" key="2">
    <source>
        <dbReference type="EMBL" id="KAG7354281.1"/>
    </source>
</evidence>
<protein>
    <submittedName>
        <fullName evidence="2">Uncharacterized protein</fullName>
    </submittedName>
</protein>
<sequence length="222" mass="24754">MSSNTATILSTVSLSSLPSTLAWLMPAAATTTRSRVGTVFLSQHQPGVFFGPEEEFECPDEEECEIDWDKMPGFDDDNTSEHNVETEASVHENSIIKNDNRLVVEYSNIGDDDSYDYDDDLQPKSYDHPVRNSLEKSRTFYEMSWQVDECNVEPDNCSDFCPDCAGSGRQFCKFCRGTRTIAFGSEFRTCIICDTDGRVECGTCRGTGGVAPWAVTHDKQST</sequence>